<sequence>MSSISDPRIGFTTNTLTLWSFTISVALAGAKYYSSFCATNNRHQAIIGILDRWENYLGVQNPQDRASFEQTHPGELDRISDAIQLLRRDAATMALELHRHRWWMRYFPWSEVCAEFRIWDQIMQESDADFYCELGLKQRLFHLQLPEMPEVLKGYLG</sequence>
<name>A0A5K1K0M0_9APHY</name>
<dbReference type="EMBL" id="LR727561">
    <property type="protein sequence ID" value="VWO99325.1"/>
    <property type="molecule type" value="Genomic_DNA"/>
</dbReference>
<protein>
    <submittedName>
        <fullName evidence="1">Biofilm and cell wall regulator 1</fullName>
    </submittedName>
</protein>
<proteinExistence type="predicted"/>
<accession>A0A5K1K0M0</accession>
<gene>
    <name evidence="1" type="primary">Q59U10</name>
</gene>
<reference evidence="1" key="1">
    <citation type="submission" date="2019-10" db="EMBL/GenBank/DDBJ databases">
        <authorList>
            <person name="Nor Muhammad N."/>
        </authorList>
    </citation>
    <scope>NUCLEOTIDE SEQUENCE</scope>
</reference>
<dbReference type="AlphaFoldDB" id="A0A5K1K0M0"/>
<evidence type="ECO:0000313" key="1">
    <source>
        <dbReference type="EMBL" id="VWO99325.1"/>
    </source>
</evidence>
<organism evidence="1">
    <name type="scientific">Ganoderma boninense</name>
    <dbReference type="NCBI Taxonomy" id="34458"/>
    <lineage>
        <taxon>Eukaryota</taxon>
        <taxon>Fungi</taxon>
        <taxon>Dikarya</taxon>
        <taxon>Basidiomycota</taxon>
        <taxon>Agaricomycotina</taxon>
        <taxon>Agaricomycetes</taxon>
        <taxon>Polyporales</taxon>
        <taxon>Polyporaceae</taxon>
        <taxon>Ganoderma</taxon>
    </lineage>
</organism>